<evidence type="ECO:0000313" key="3">
    <source>
        <dbReference type="Proteomes" id="UP001059295"/>
    </source>
</evidence>
<evidence type="ECO:0000256" key="1">
    <source>
        <dbReference type="SAM" id="SignalP"/>
    </source>
</evidence>
<evidence type="ECO:0000313" key="2">
    <source>
        <dbReference type="EMBL" id="UWN57433.1"/>
    </source>
</evidence>
<reference evidence="2" key="1">
    <citation type="journal article" date="2022" name="Cell">
        <title>Design, construction, and in vivo augmentation of a complex gut microbiome.</title>
        <authorList>
            <person name="Cheng A.G."/>
            <person name="Ho P.Y."/>
            <person name="Aranda-Diaz A."/>
            <person name="Jain S."/>
            <person name="Yu F.B."/>
            <person name="Meng X."/>
            <person name="Wang M."/>
            <person name="Iakiviak M."/>
            <person name="Nagashima K."/>
            <person name="Zhao A."/>
            <person name="Murugkar P."/>
            <person name="Patil A."/>
            <person name="Atabakhsh K."/>
            <person name="Weakley A."/>
            <person name="Yan J."/>
            <person name="Brumbaugh A.R."/>
            <person name="Higginbottom S."/>
            <person name="Dimas A."/>
            <person name="Shiver A.L."/>
            <person name="Deutschbauer A."/>
            <person name="Neff N."/>
            <person name="Sonnenburg J.L."/>
            <person name="Huang K.C."/>
            <person name="Fischbach M.A."/>
        </authorList>
    </citation>
    <scope>NUCLEOTIDE SEQUENCE</scope>
    <source>
        <strain evidence="2">AP11</strain>
    </source>
</reference>
<dbReference type="Proteomes" id="UP001059295">
    <property type="component" value="Chromosome"/>
</dbReference>
<dbReference type="GeneID" id="82890320"/>
<dbReference type="Pfam" id="PF16266">
    <property type="entry name" value="DUF4919"/>
    <property type="match status" value="1"/>
</dbReference>
<feature type="chain" id="PRO_5047115570" evidence="1">
    <location>
        <begin position="22"/>
        <end position="251"/>
    </location>
</feature>
<name>A0ABY5UZP2_9BACT</name>
<gene>
    <name evidence="2" type="ORF">NQ491_01260</name>
</gene>
<protein>
    <submittedName>
        <fullName evidence="2">DUF4919 domain-containing protein</fullName>
    </submittedName>
</protein>
<feature type="signal peptide" evidence="1">
    <location>
        <begin position="1"/>
        <end position="21"/>
    </location>
</feature>
<dbReference type="EMBL" id="CP102294">
    <property type="protein sequence ID" value="UWN57433.1"/>
    <property type="molecule type" value="Genomic_DNA"/>
</dbReference>
<dbReference type="RefSeq" id="WP_019245169.1">
    <property type="nucleotide sequence ID" value="NZ_CAPH01000006.1"/>
</dbReference>
<sequence length="251" mass="28534">MKRTALLYGVLLAFAALPLAAQQAPDNDAILRETIDKGSPYYYPAIYMRYMSGDTTLTLEDYRHLYYGYAWQPGYKPFETPAAKDRILNILAKDSLAEADYLKIVEYGREVMRSEPYDPSTLNFLVYAYGAVGDSVNERINYSRLKGILAAIESSGGGLSEQSPWHVLYFSHARDLLASMNLAAGKEKVISRTVAWMPPLVKQKGVKGYYFDFGRIYWHKPDKLPEKRSNGWEINGIPLKRRVVPEVRTVE</sequence>
<dbReference type="InterPro" id="IPR032578">
    <property type="entry name" value="DUF4919"/>
</dbReference>
<organism evidence="2 3">
    <name type="scientific">Alistipes ihumii AP11</name>
    <dbReference type="NCBI Taxonomy" id="1211813"/>
    <lineage>
        <taxon>Bacteria</taxon>
        <taxon>Pseudomonadati</taxon>
        <taxon>Bacteroidota</taxon>
        <taxon>Bacteroidia</taxon>
        <taxon>Bacteroidales</taxon>
        <taxon>Rikenellaceae</taxon>
        <taxon>Alistipes</taxon>
    </lineage>
</organism>
<proteinExistence type="predicted"/>
<keyword evidence="1" id="KW-0732">Signal</keyword>
<keyword evidence="3" id="KW-1185">Reference proteome</keyword>
<accession>A0ABY5UZP2</accession>